<evidence type="ECO:0000313" key="3">
    <source>
        <dbReference type="Proteomes" id="UP000305222"/>
    </source>
</evidence>
<keyword evidence="1" id="KW-1133">Transmembrane helix</keyword>
<dbReference type="Proteomes" id="UP000305222">
    <property type="component" value="Unassembled WGS sequence"/>
</dbReference>
<keyword evidence="1" id="KW-0812">Transmembrane</keyword>
<dbReference type="InterPro" id="IPR009323">
    <property type="entry name" value="DUF979"/>
</dbReference>
<organism evidence="2 3">
    <name type="scientific">Bacillus wiedmannii</name>
    <dbReference type="NCBI Taxonomy" id="1890302"/>
    <lineage>
        <taxon>Bacteria</taxon>
        <taxon>Bacillati</taxon>
        <taxon>Bacillota</taxon>
        <taxon>Bacilli</taxon>
        <taxon>Bacillales</taxon>
        <taxon>Bacillaceae</taxon>
        <taxon>Bacillus</taxon>
        <taxon>Bacillus cereus group</taxon>
    </lineage>
</organism>
<keyword evidence="1" id="KW-0472">Membrane</keyword>
<feature type="non-terminal residue" evidence="2">
    <location>
        <position position="129"/>
    </location>
</feature>
<comment type="caution">
    <text evidence="2">The sequence shown here is derived from an EMBL/GenBank/DDBJ whole genome shotgun (WGS) entry which is preliminary data.</text>
</comment>
<evidence type="ECO:0000256" key="1">
    <source>
        <dbReference type="SAM" id="Phobius"/>
    </source>
</evidence>
<sequence>MNIITMDTIYYVLGIIVAFIAVRILFDREHPNRFGSSLFWALFAVTFLFGNVIPSFYVGCIVLAMVVLASLNKVTKSQEKEVPVQERVKHAEKLKNKIFMPALLIPIFTIIGTLTLGKIKWGNVSLVDP</sequence>
<dbReference type="EMBL" id="SZON01000789">
    <property type="protein sequence ID" value="TKI94017.1"/>
    <property type="molecule type" value="Genomic_DNA"/>
</dbReference>
<feature type="transmembrane region" description="Helical" evidence="1">
    <location>
        <begin position="38"/>
        <end position="71"/>
    </location>
</feature>
<feature type="transmembrane region" description="Helical" evidence="1">
    <location>
        <begin position="98"/>
        <end position="119"/>
    </location>
</feature>
<name>A0A4U3AZD0_9BACI</name>
<feature type="transmembrane region" description="Helical" evidence="1">
    <location>
        <begin position="9"/>
        <end position="26"/>
    </location>
</feature>
<accession>A0A4U3AZD0</accession>
<protein>
    <submittedName>
        <fullName evidence="2">DUF979 family protein</fullName>
    </submittedName>
</protein>
<dbReference type="Pfam" id="PF06166">
    <property type="entry name" value="DUF979"/>
    <property type="match status" value="1"/>
</dbReference>
<reference evidence="2 3" key="1">
    <citation type="journal article" date="2019" name="Environ. Microbiol.">
        <title>An active ?-lactamase is a part of an orchestrated cell wall stress resistance network of Bacillus subtilis and related rhizosphere species.</title>
        <authorList>
            <person name="Bucher T."/>
            <person name="Keren-Paz A."/>
            <person name="Hausser J."/>
            <person name="Olender T."/>
            <person name="Cytryn E."/>
            <person name="Kolodkin-Gal I."/>
        </authorList>
    </citation>
    <scope>NUCLEOTIDE SEQUENCE [LARGE SCALE GENOMIC DNA]</scope>
    <source>
        <strain evidence="2 3">I5</strain>
    </source>
</reference>
<dbReference type="AlphaFoldDB" id="A0A4U3AZD0"/>
<gene>
    <name evidence="2" type="ORF">FC699_16565</name>
</gene>
<proteinExistence type="predicted"/>
<evidence type="ECO:0000313" key="2">
    <source>
        <dbReference type="EMBL" id="TKI94017.1"/>
    </source>
</evidence>